<sequence length="224" mass="25539">MNEDTSSLASSSQPSRTTVIQPRRELVWQAAVRRVTDLRKISQEYGSFVRRDKHSRPHVRRIHAQIDDPFLHQCSAYQREDLTLTHAILDNRVVVFTVPSHDEVCVFCGPGLSPWFPPPPPLPEFPPARPGWRTGNVRPSKEKKRDSGLPPPAAPPPGPDPRAQVCDWAQWHPEPHSVPTPPAIERQFLYSGQFNLRLPSVKVYRKDSLRIMVSQPHMNCQTFL</sequence>
<keyword evidence="3" id="KW-1185">Reference proteome</keyword>
<evidence type="ECO:0000256" key="1">
    <source>
        <dbReference type="SAM" id="MobiDB-lite"/>
    </source>
</evidence>
<organism evidence="2 3">
    <name type="scientific">Armillaria gallica</name>
    <name type="common">Bulbous honey fungus</name>
    <name type="synonym">Armillaria bulbosa</name>
    <dbReference type="NCBI Taxonomy" id="47427"/>
    <lineage>
        <taxon>Eukaryota</taxon>
        <taxon>Fungi</taxon>
        <taxon>Dikarya</taxon>
        <taxon>Basidiomycota</taxon>
        <taxon>Agaricomycotina</taxon>
        <taxon>Agaricomycetes</taxon>
        <taxon>Agaricomycetidae</taxon>
        <taxon>Agaricales</taxon>
        <taxon>Marasmiineae</taxon>
        <taxon>Physalacriaceae</taxon>
        <taxon>Armillaria</taxon>
    </lineage>
</organism>
<accession>A0A2H3DJ57</accession>
<reference evidence="3" key="1">
    <citation type="journal article" date="2017" name="Nat. Ecol. Evol.">
        <title>Genome expansion and lineage-specific genetic innovations in the forest pathogenic fungi Armillaria.</title>
        <authorList>
            <person name="Sipos G."/>
            <person name="Prasanna A.N."/>
            <person name="Walter M.C."/>
            <person name="O'Connor E."/>
            <person name="Balint B."/>
            <person name="Krizsan K."/>
            <person name="Kiss B."/>
            <person name="Hess J."/>
            <person name="Varga T."/>
            <person name="Slot J."/>
            <person name="Riley R."/>
            <person name="Boka B."/>
            <person name="Rigling D."/>
            <person name="Barry K."/>
            <person name="Lee J."/>
            <person name="Mihaltcheva S."/>
            <person name="LaButti K."/>
            <person name="Lipzen A."/>
            <person name="Waldron R."/>
            <person name="Moloney N.M."/>
            <person name="Sperisen C."/>
            <person name="Kredics L."/>
            <person name="Vagvoelgyi C."/>
            <person name="Patrignani A."/>
            <person name="Fitzpatrick D."/>
            <person name="Nagy I."/>
            <person name="Doyle S."/>
            <person name="Anderson J.B."/>
            <person name="Grigoriev I.V."/>
            <person name="Gueldener U."/>
            <person name="Muensterkoetter M."/>
            <person name="Nagy L.G."/>
        </authorList>
    </citation>
    <scope>NUCLEOTIDE SEQUENCE [LARGE SCALE GENOMIC DNA]</scope>
    <source>
        <strain evidence="3">Ar21-2</strain>
    </source>
</reference>
<name>A0A2H3DJ57_ARMGA</name>
<evidence type="ECO:0000313" key="3">
    <source>
        <dbReference type="Proteomes" id="UP000217790"/>
    </source>
</evidence>
<proteinExistence type="predicted"/>
<feature type="compositionally biased region" description="Pro residues" evidence="1">
    <location>
        <begin position="149"/>
        <end position="160"/>
    </location>
</feature>
<dbReference type="EMBL" id="KZ293678">
    <property type="protein sequence ID" value="PBK87486.1"/>
    <property type="molecule type" value="Genomic_DNA"/>
</dbReference>
<evidence type="ECO:0000313" key="2">
    <source>
        <dbReference type="EMBL" id="PBK87486.1"/>
    </source>
</evidence>
<gene>
    <name evidence="2" type="ORF">ARMGADRAFT_456449</name>
</gene>
<feature type="region of interest" description="Disordered" evidence="1">
    <location>
        <begin position="126"/>
        <end position="165"/>
    </location>
</feature>
<dbReference type="InParanoid" id="A0A2H3DJ57"/>
<dbReference type="AlphaFoldDB" id="A0A2H3DJ57"/>
<dbReference type="Proteomes" id="UP000217790">
    <property type="component" value="Unassembled WGS sequence"/>
</dbReference>
<protein>
    <submittedName>
        <fullName evidence="2">Uncharacterized protein</fullName>
    </submittedName>
</protein>
<dbReference type="STRING" id="47427.A0A2H3DJ57"/>